<protein>
    <submittedName>
        <fullName evidence="2">Uncharacterized protein</fullName>
    </submittedName>
</protein>
<comment type="caution">
    <text evidence="2">The sequence shown here is derived from an EMBL/GenBank/DDBJ whole genome shotgun (WGS) entry which is preliminary data.</text>
</comment>
<dbReference type="AlphaFoldDB" id="A0A9W9Y825"/>
<accession>A0A9W9Y825</accession>
<dbReference type="Proteomes" id="UP001163046">
    <property type="component" value="Unassembled WGS sequence"/>
</dbReference>
<name>A0A9W9Y825_9CNID</name>
<dbReference type="OrthoDB" id="5987289at2759"/>
<feature type="compositionally biased region" description="Polar residues" evidence="1">
    <location>
        <begin position="109"/>
        <end position="121"/>
    </location>
</feature>
<feature type="region of interest" description="Disordered" evidence="1">
    <location>
        <begin position="100"/>
        <end position="121"/>
    </location>
</feature>
<evidence type="ECO:0000313" key="3">
    <source>
        <dbReference type="Proteomes" id="UP001163046"/>
    </source>
</evidence>
<gene>
    <name evidence="2" type="ORF">OS493_033210</name>
</gene>
<evidence type="ECO:0000256" key="1">
    <source>
        <dbReference type="SAM" id="MobiDB-lite"/>
    </source>
</evidence>
<dbReference type="EMBL" id="MU827820">
    <property type="protein sequence ID" value="KAJ7322047.1"/>
    <property type="molecule type" value="Genomic_DNA"/>
</dbReference>
<reference evidence="2" key="1">
    <citation type="submission" date="2023-01" db="EMBL/GenBank/DDBJ databases">
        <title>Genome assembly of the deep-sea coral Lophelia pertusa.</title>
        <authorList>
            <person name="Herrera S."/>
            <person name="Cordes E."/>
        </authorList>
    </citation>
    <scope>NUCLEOTIDE SEQUENCE</scope>
    <source>
        <strain evidence="2">USNM1676648</strain>
        <tissue evidence="2">Polyp</tissue>
    </source>
</reference>
<proteinExistence type="predicted"/>
<sequence length="121" mass="13326">MKNVTCRKLTIDRSKAPEKLGTLKHISLFGSFEFPTAGPYSGGLVGRSLAGIGKELKKTQQQLQTLANRSNPIAGITDPANLGEVLHRAREELVVLKRKKIAEREEQKNVPNTRNGNSLSY</sequence>
<evidence type="ECO:0000313" key="2">
    <source>
        <dbReference type="EMBL" id="KAJ7322047.1"/>
    </source>
</evidence>
<organism evidence="2 3">
    <name type="scientific">Desmophyllum pertusum</name>
    <dbReference type="NCBI Taxonomy" id="174260"/>
    <lineage>
        <taxon>Eukaryota</taxon>
        <taxon>Metazoa</taxon>
        <taxon>Cnidaria</taxon>
        <taxon>Anthozoa</taxon>
        <taxon>Hexacorallia</taxon>
        <taxon>Scleractinia</taxon>
        <taxon>Caryophylliina</taxon>
        <taxon>Caryophylliidae</taxon>
        <taxon>Desmophyllum</taxon>
    </lineage>
</organism>
<keyword evidence="3" id="KW-1185">Reference proteome</keyword>